<evidence type="ECO:0000313" key="4">
    <source>
        <dbReference type="EMBL" id="QIW12562.1"/>
    </source>
</evidence>
<dbReference type="Proteomes" id="UP000681131">
    <property type="component" value="Chromosome"/>
</dbReference>
<dbReference type="OrthoDB" id="9807770at2"/>
<evidence type="ECO:0000313" key="3">
    <source>
        <dbReference type="EMBL" id="AXA34760.1"/>
    </source>
</evidence>
<dbReference type="SUPFAM" id="SSF82771">
    <property type="entry name" value="GIY-YIG endonuclease"/>
    <property type="match status" value="1"/>
</dbReference>
<evidence type="ECO:0000256" key="1">
    <source>
        <dbReference type="ARBA" id="ARBA00007435"/>
    </source>
</evidence>
<proteinExistence type="inferred from homology"/>
<keyword evidence="6" id="KW-1185">Reference proteome</keyword>
<dbReference type="Gene3D" id="3.40.1440.10">
    <property type="entry name" value="GIY-YIG endonuclease"/>
    <property type="match status" value="1"/>
</dbReference>
<dbReference type="PROSITE" id="PS50164">
    <property type="entry name" value="GIY_YIG"/>
    <property type="match status" value="1"/>
</dbReference>
<organism evidence="3 5">
    <name type="scientific">Francisella adeliensis</name>
    <dbReference type="NCBI Taxonomy" id="2007306"/>
    <lineage>
        <taxon>Bacteria</taxon>
        <taxon>Pseudomonadati</taxon>
        <taxon>Pseudomonadota</taxon>
        <taxon>Gammaproteobacteria</taxon>
        <taxon>Thiotrichales</taxon>
        <taxon>Francisellaceae</taxon>
        <taxon>Francisella</taxon>
    </lineage>
</organism>
<evidence type="ECO:0000313" key="6">
    <source>
        <dbReference type="Proteomes" id="UP000681131"/>
    </source>
</evidence>
<dbReference type="PANTHER" id="PTHR34477:SF5">
    <property type="entry name" value="BSL5627 PROTEIN"/>
    <property type="match status" value="1"/>
</dbReference>
<feature type="domain" description="GIY-YIG" evidence="2">
    <location>
        <begin position="7"/>
        <end position="84"/>
    </location>
</feature>
<dbReference type="InterPro" id="IPR000305">
    <property type="entry name" value="GIY-YIG_endonuc"/>
</dbReference>
<dbReference type="AlphaFoldDB" id="A0A2Z4Y0Y8"/>
<evidence type="ECO:0000259" key="2">
    <source>
        <dbReference type="PROSITE" id="PS50164"/>
    </source>
</evidence>
<dbReference type="EMBL" id="CP021781">
    <property type="protein sequence ID" value="AXA34760.1"/>
    <property type="molecule type" value="Genomic_DNA"/>
</dbReference>
<dbReference type="RefSeq" id="WP_112870930.1">
    <property type="nucleotide sequence ID" value="NZ_CP021781.1"/>
</dbReference>
<dbReference type="InterPro" id="IPR035901">
    <property type="entry name" value="GIY-YIG_endonuc_sf"/>
</dbReference>
<sequence>MSQEQNKIGYIYILSNTKNNIVYVGVTANIVKRVHEHKQKLVEGFTKKHKLDKLVYFESYDDIRLAIAREKVLKKLDMDSKLNLVKKENPKFEDLI</sequence>
<dbReference type="InterPro" id="IPR050190">
    <property type="entry name" value="UPF0213_domain"/>
</dbReference>
<comment type="similarity">
    <text evidence="1">Belongs to the UPF0213 family.</text>
</comment>
<dbReference type="KEGG" id="fad:CDH04_07820"/>
<reference evidence="4 6" key="2">
    <citation type="submission" date="2019-08" db="EMBL/GenBank/DDBJ databases">
        <title>Complete genome sequences of Francisella adeliensis (FSC1325 and FSC1326).</title>
        <authorList>
            <person name="Ohrman C."/>
            <person name="Uneklint I."/>
            <person name="Vallesi A."/>
            <person name="Karlsson L."/>
            <person name="Sjodin A."/>
        </authorList>
    </citation>
    <scope>NUCLEOTIDE SEQUENCE [LARGE SCALE GENOMIC DNA]</scope>
    <source>
        <strain evidence="4 6">FSC1325</strain>
    </source>
</reference>
<dbReference type="SMART" id="SM00465">
    <property type="entry name" value="GIYc"/>
    <property type="match status" value="1"/>
</dbReference>
<reference evidence="3 5" key="1">
    <citation type="submission" date="2017-06" db="EMBL/GenBank/DDBJ databases">
        <title>Complete genome of Francisella adeliensis.</title>
        <authorList>
            <person name="Vallesi A."/>
            <person name="Sjodin A."/>
        </authorList>
    </citation>
    <scope>NUCLEOTIDE SEQUENCE [LARGE SCALE GENOMIC DNA]</scope>
    <source>
        <strain evidence="3 5">FDC440</strain>
    </source>
</reference>
<protein>
    <submittedName>
        <fullName evidence="3 4">GIY-YIG nuclease</fullName>
    </submittedName>
</protein>
<dbReference type="EMBL" id="CP043424">
    <property type="protein sequence ID" value="QIW12562.1"/>
    <property type="molecule type" value="Genomic_DNA"/>
</dbReference>
<dbReference type="Proteomes" id="UP000251120">
    <property type="component" value="Chromosome"/>
</dbReference>
<gene>
    <name evidence="3" type="ORF">CDH04_07820</name>
    <name evidence="4" type="ORF">FZC43_07825</name>
</gene>
<name>A0A2Z4Y0Y8_9GAMM</name>
<accession>A0A2Z4Y0Y8</accession>
<dbReference type="PANTHER" id="PTHR34477">
    <property type="entry name" value="UPF0213 PROTEIN YHBQ"/>
    <property type="match status" value="1"/>
</dbReference>
<evidence type="ECO:0000313" key="5">
    <source>
        <dbReference type="Proteomes" id="UP000251120"/>
    </source>
</evidence>
<dbReference type="Pfam" id="PF01541">
    <property type="entry name" value="GIY-YIG"/>
    <property type="match status" value="1"/>
</dbReference>
<dbReference type="CDD" id="cd10448">
    <property type="entry name" value="GIY-YIG_unchar_3"/>
    <property type="match status" value="1"/>
</dbReference>